<dbReference type="Proteomes" id="UP000031366">
    <property type="component" value="Unassembled WGS sequence"/>
</dbReference>
<reference evidence="4 5" key="1">
    <citation type="journal article" date="2015" name="Infect. Genet. Evol.">
        <title>Genomic sequences of six botulinum neurotoxin-producing strains representing three clostridial species illustrate the mobility and diversity of botulinum neurotoxin genes.</title>
        <authorList>
            <person name="Smith T.J."/>
            <person name="Hill K.K."/>
            <person name="Xie G."/>
            <person name="Foley B.T."/>
            <person name="Williamson C.H."/>
            <person name="Foster J.T."/>
            <person name="Johnson S.L."/>
            <person name="Chertkov O."/>
            <person name="Teshima H."/>
            <person name="Gibbons H.S."/>
            <person name="Johnsky L.A."/>
            <person name="Karavis M.A."/>
            <person name="Smith L.A."/>
        </authorList>
    </citation>
    <scope>NUCLEOTIDE SEQUENCE [LARGE SCALE GENOMIC DNA]</scope>
    <source>
        <strain evidence="4 5">CDC 2741</strain>
    </source>
</reference>
<feature type="transmembrane region" description="Helical" evidence="3">
    <location>
        <begin position="103"/>
        <end position="125"/>
    </location>
</feature>
<protein>
    <recommendedName>
        <fullName evidence="6">ECF-type riboflavin transporter, S component family protein</fullName>
    </recommendedName>
</protein>
<organism evidence="4 5">
    <name type="scientific">Clostridium argentinense CDC 2741</name>
    <dbReference type="NCBI Taxonomy" id="1418104"/>
    <lineage>
        <taxon>Bacteria</taxon>
        <taxon>Bacillati</taxon>
        <taxon>Bacillota</taxon>
        <taxon>Clostridia</taxon>
        <taxon>Eubacteriales</taxon>
        <taxon>Clostridiaceae</taxon>
        <taxon>Clostridium</taxon>
    </lineage>
</organism>
<gene>
    <name evidence="4" type="ORF">U732_3582</name>
</gene>
<keyword evidence="3" id="KW-0472">Membrane</keyword>
<evidence type="ECO:0000313" key="4">
    <source>
        <dbReference type="EMBL" id="KIE47961.1"/>
    </source>
</evidence>
<dbReference type="InterPro" id="IPR009825">
    <property type="entry name" value="ECF_substrate-spec-like"/>
</dbReference>
<keyword evidence="1 3" id="KW-0812">Transmembrane</keyword>
<dbReference type="EMBL" id="AYSO01000013">
    <property type="protein sequence ID" value="KIE47961.1"/>
    <property type="molecule type" value="Genomic_DNA"/>
</dbReference>
<dbReference type="PANTHER" id="PTHR37815:SF3">
    <property type="entry name" value="UPF0397 PROTEIN SPR0429"/>
    <property type="match status" value="1"/>
</dbReference>
<name>A0A0C1RC72_9CLOT</name>
<keyword evidence="2 3" id="KW-1133">Transmembrane helix</keyword>
<dbReference type="RefSeq" id="WP_039630789.1">
    <property type="nucleotide sequence ID" value="NZ_AYSO01000013.1"/>
</dbReference>
<keyword evidence="5" id="KW-1185">Reference proteome</keyword>
<dbReference type="OrthoDB" id="9766854at2"/>
<evidence type="ECO:0000313" key="5">
    <source>
        <dbReference type="Proteomes" id="UP000031366"/>
    </source>
</evidence>
<dbReference type="STRING" id="29341.RSJ17_18035"/>
<sequence length="192" mass="20568">MKQSKSFILAISALSVAINIVLGTLVQFFKIPLVFLDTMGTILSAILFGPFYGFMVGAVSNILSPILSGNPKDIPFFIVNAMVGLIVGLIAKKFKFNIKTAVITGIILSIACPLVGTPIVVYVYGGVTGSVNDIFFTILKSSGAKIFSSAFIPRVGGNIVDKILSCVLVSWALNTTTLKNKYNLQRKKSEVI</sequence>
<comment type="caution">
    <text evidence="4">The sequence shown here is derived from an EMBL/GenBank/DDBJ whole genome shotgun (WGS) entry which is preliminary data.</text>
</comment>
<evidence type="ECO:0000256" key="1">
    <source>
        <dbReference type="ARBA" id="ARBA00022692"/>
    </source>
</evidence>
<accession>A0A0C1RC72</accession>
<evidence type="ECO:0008006" key="6">
    <source>
        <dbReference type="Google" id="ProtNLM"/>
    </source>
</evidence>
<dbReference type="GO" id="GO:0016020">
    <property type="term" value="C:membrane"/>
    <property type="evidence" value="ECO:0007669"/>
    <property type="project" value="InterPro"/>
</dbReference>
<dbReference type="Pfam" id="PF07155">
    <property type="entry name" value="ECF-ribofla_trS"/>
    <property type="match status" value="1"/>
</dbReference>
<feature type="transmembrane region" description="Helical" evidence="3">
    <location>
        <begin position="33"/>
        <end position="54"/>
    </location>
</feature>
<dbReference type="NCBIfam" id="NF045596">
    <property type="entry name" value="ECF_S_CD3073"/>
    <property type="match status" value="1"/>
</dbReference>
<feature type="transmembrane region" description="Helical" evidence="3">
    <location>
        <begin position="6"/>
        <end position="26"/>
    </location>
</feature>
<evidence type="ECO:0000256" key="2">
    <source>
        <dbReference type="ARBA" id="ARBA00022989"/>
    </source>
</evidence>
<feature type="transmembrane region" description="Helical" evidence="3">
    <location>
        <begin position="74"/>
        <end position="91"/>
    </location>
</feature>
<proteinExistence type="predicted"/>
<dbReference type="AlphaFoldDB" id="A0A0C1RC72"/>
<evidence type="ECO:0000256" key="3">
    <source>
        <dbReference type="SAM" id="Phobius"/>
    </source>
</evidence>
<dbReference type="Gene3D" id="1.10.1760.20">
    <property type="match status" value="1"/>
</dbReference>
<dbReference type="PANTHER" id="PTHR37815">
    <property type="entry name" value="UPF0397 PROTEIN BC_2624-RELATED"/>
    <property type="match status" value="1"/>
</dbReference>